<organism evidence="3 4">
    <name type="scientific">Methylocapsa palsarum</name>
    <dbReference type="NCBI Taxonomy" id="1612308"/>
    <lineage>
        <taxon>Bacteria</taxon>
        <taxon>Pseudomonadati</taxon>
        <taxon>Pseudomonadota</taxon>
        <taxon>Alphaproteobacteria</taxon>
        <taxon>Hyphomicrobiales</taxon>
        <taxon>Beijerinckiaceae</taxon>
        <taxon>Methylocapsa</taxon>
    </lineage>
</organism>
<proteinExistence type="predicted"/>
<keyword evidence="1" id="KW-0732">Signal</keyword>
<dbReference type="InterPro" id="IPR011033">
    <property type="entry name" value="PRC_barrel-like_sf"/>
</dbReference>
<feature type="signal peptide" evidence="1">
    <location>
        <begin position="1"/>
        <end position="24"/>
    </location>
</feature>
<dbReference type="EMBL" id="FOSN01000031">
    <property type="protein sequence ID" value="SFK85793.1"/>
    <property type="molecule type" value="Genomic_DNA"/>
</dbReference>
<gene>
    <name evidence="3" type="ORF">SAMN05444581_1315</name>
</gene>
<dbReference type="Proteomes" id="UP000198755">
    <property type="component" value="Unassembled WGS sequence"/>
</dbReference>
<evidence type="ECO:0000259" key="2">
    <source>
        <dbReference type="Pfam" id="PF05239"/>
    </source>
</evidence>
<name>A0A1I4CYE0_9HYPH</name>
<sequence>MKQSLSVSVLTFLVVAASSQIVSAENDAGVTGDFLKTLPRDALLVSNVHTHNIYDPDEKKVGKVEDLLLDRSGKVEAVIISVGGFLGVGEKEVAVPFQAIKSTEKEGKTWLTIVTTKDALKSAPGVSFDKIKGVWIVKEK</sequence>
<dbReference type="STRING" id="1612308.SAMN05444581_1315"/>
<evidence type="ECO:0000313" key="4">
    <source>
        <dbReference type="Proteomes" id="UP000198755"/>
    </source>
</evidence>
<protein>
    <submittedName>
        <fullName evidence="3">Sporulation protein YlmC, PRC-barrel domain family</fullName>
    </submittedName>
</protein>
<evidence type="ECO:0000256" key="1">
    <source>
        <dbReference type="SAM" id="SignalP"/>
    </source>
</evidence>
<dbReference type="Gene3D" id="2.30.30.240">
    <property type="entry name" value="PRC-barrel domain"/>
    <property type="match status" value="1"/>
</dbReference>
<accession>A0A1I4CYE0</accession>
<dbReference type="RefSeq" id="WP_244532436.1">
    <property type="nucleotide sequence ID" value="NZ_FOSN01000031.1"/>
</dbReference>
<dbReference type="Pfam" id="PF05239">
    <property type="entry name" value="PRC"/>
    <property type="match status" value="1"/>
</dbReference>
<evidence type="ECO:0000313" key="3">
    <source>
        <dbReference type="EMBL" id="SFK85793.1"/>
    </source>
</evidence>
<dbReference type="AlphaFoldDB" id="A0A1I4CYE0"/>
<dbReference type="PANTHER" id="PTHR36505:SF1">
    <property type="entry name" value="BLR1072 PROTEIN"/>
    <property type="match status" value="1"/>
</dbReference>
<feature type="chain" id="PRO_5011566969" evidence="1">
    <location>
        <begin position="25"/>
        <end position="140"/>
    </location>
</feature>
<dbReference type="PANTHER" id="PTHR36505">
    <property type="entry name" value="BLR1072 PROTEIN"/>
    <property type="match status" value="1"/>
</dbReference>
<dbReference type="InterPro" id="IPR027275">
    <property type="entry name" value="PRC-brl_dom"/>
</dbReference>
<reference evidence="3 4" key="1">
    <citation type="submission" date="2016-10" db="EMBL/GenBank/DDBJ databases">
        <authorList>
            <person name="de Groot N.N."/>
        </authorList>
    </citation>
    <scope>NUCLEOTIDE SEQUENCE [LARGE SCALE GENOMIC DNA]</scope>
    <source>
        <strain evidence="3 4">NE2</strain>
    </source>
</reference>
<keyword evidence="4" id="KW-1185">Reference proteome</keyword>
<feature type="domain" description="PRC-barrel" evidence="2">
    <location>
        <begin position="45"/>
        <end position="119"/>
    </location>
</feature>
<dbReference type="SUPFAM" id="SSF50346">
    <property type="entry name" value="PRC-barrel domain"/>
    <property type="match status" value="1"/>
</dbReference>